<dbReference type="InParanoid" id="A0A4Q1BCG4"/>
<organism evidence="2 3">
    <name type="scientific">Tremella mesenterica</name>
    <name type="common">Jelly fungus</name>
    <dbReference type="NCBI Taxonomy" id="5217"/>
    <lineage>
        <taxon>Eukaryota</taxon>
        <taxon>Fungi</taxon>
        <taxon>Dikarya</taxon>
        <taxon>Basidiomycota</taxon>
        <taxon>Agaricomycotina</taxon>
        <taxon>Tremellomycetes</taxon>
        <taxon>Tremellales</taxon>
        <taxon>Tremellaceae</taxon>
        <taxon>Tremella</taxon>
    </lineage>
</organism>
<protein>
    <submittedName>
        <fullName evidence="2">Uncharacterized protein</fullName>
    </submittedName>
</protein>
<sequence length="164" mass="17233">MADPEYMTKVPSGRPVMLISTGVVETDSVNRVFIMGGSIYGNGQQNVFHFKVWIPNTPRWARLPLPTAGQTVTVRGEIYGRNETGILTVMLHNIQLQARGGPSPSSPAMVVTPSPKGVRRVTRRSNVQLLGVEEDAPAAGPSGSGGSEADTLVGAIHASGTAGI</sequence>
<dbReference type="EMBL" id="SDIL01000094">
    <property type="protein sequence ID" value="RXK36528.1"/>
    <property type="molecule type" value="Genomic_DNA"/>
</dbReference>
<gene>
    <name evidence="2" type="ORF">M231_06187</name>
</gene>
<name>A0A4Q1BCG4_TREME</name>
<proteinExistence type="predicted"/>
<feature type="region of interest" description="Disordered" evidence="1">
    <location>
        <begin position="98"/>
        <end position="118"/>
    </location>
</feature>
<keyword evidence="3" id="KW-1185">Reference proteome</keyword>
<feature type="region of interest" description="Disordered" evidence="1">
    <location>
        <begin position="130"/>
        <end position="150"/>
    </location>
</feature>
<accession>A0A4Q1BCG4</accession>
<comment type="caution">
    <text evidence="2">The sequence shown here is derived from an EMBL/GenBank/DDBJ whole genome shotgun (WGS) entry which is preliminary data.</text>
</comment>
<dbReference type="Proteomes" id="UP000289152">
    <property type="component" value="Unassembled WGS sequence"/>
</dbReference>
<evidence type="ECO:0000313" key="2">
    <source>
        <dbReference type="EMBL" id="RXK36528.1"/>
    </source>
</evidence>
<dbReference type="AlphaFoldDB" id="A0A4Q1BCG4"/>
<evidence type="ECO:0000256" key="1">
    <source>
        <dbReference type="SAM" id="MobiDB-lite"/>
    </source>
</evidence>
<dbReference type="OrthoDB" id="10626985at2759"/>
<evidence type="ECO:0000313" key="3">
    <source>
        <dbReference type="Proteomes" id="UP000289152"/>
    </source>
</evidence>
<reference evidence="2 3" key="1">
    <citation type="submission" date="2016-06" db="EMBL/GenBank/DDBJ databases">
        <title>Evolution of pathogenesis and genome organization in the Tremellales.</title>
        <authorList>
            <person name="Cuomo C."/>
            <person name="Litvintseva A."/>
            <person name="Heitman J."/>
            <person name="Chen Y."/>
            <person name="Sun S."/>
            <person name="Springer D."/>
            <person name="Dromer F."/>
            <person name="Young S."/>
            <person name="Zeng Q."/>
            <person name="Chapman S."/>
            <person name="Gujja S."/>
            <person name="Saif S."/>
            <person name="Birren B."/>
        </authorList>
    </citation>
    <scope>NUCLEOTIDE SEQUENCE [LARGE SCALE GENOMIC DNA]</scope>
    <source>
        <strain evidence="2 3">ATCC 28783</strain>
    </source>
</reference>